<dbReference type="Pfam" id="PF00570">
    <property type="entry name" value="HRDC"/>
    <property type="match status" value="2"/>
</dbReference>
<feature type="domain" description="HRDC" evidence="1">
    <location>
        <begin position="184"/>
        <end position="265"/>
    </location>
</feature>
<dbReference type="GO" id="GO:0015666">
    <property type="term" value="F:restriction endodeoxyribonuclease activity"/>
    <property type="evidence" value="ECO:0007669"/>
    <property type="project" value="TreeGrafter"/>
</dbReference>
<reference evidence="2 3" key="1">
    <citation type="submission" date="2019-07" db="EMBL/GenBank/DDBJ databases">
        <title>Genome sequence of Acholeplasma laidlawii strain with increased resistance to erythromycin.</title>
        <authorList>
            <person name="Medvedeva E.S."/>
            <person name="Baranova N.B."/>
            <person name="Siniagina M.N."/>
            <person name="Mouzykantov A."/>
            <person name="Chernova O.A."/>
            <person name="Chernov V.M."/>
        </authorList>
    </citation>
    <scope>NUCLEOTIDE SEQUENCE [LARGE SCALE GENOMIC DNA]</scope>
    <source>
        <strain evidence="2 3">PG8REry</strain>
    </source>
</reference>
<dbReference type="Gene3D" id="1.10.150.80">
    <property type="entry name" value="HRDC domain"/>
    <property type="match status" value="2"/>
</dbReference>
<dbReference type="SUPFAM" id="SSF52980">
    <property type="entry name" value="Restriction endonuclease-like"/>
    <property type="match status" value="1"/>
</dbReference>
<evidence type="ECO:0000313" key="2">
    <source>
        <dbReference type="EMBL" id="TRY00133.1"/>
    </source>
</evidence>
<dbReference type="GO" id="GO:0009307">
    <property type="term" value="P:DNA restriction-modification system"/>
    <property type="evidence" value="ECO:0007669"/>
    <property type="project" value="InterPro"/>
</dbReference>
<organism evidence="2 3">
    <name type="scientific">Acholeplasma laidlawii</name>
    <dbReference type="NCBI Taxonomy" id="2148"/>
    <lineage>
        <taxon>Bacteria</taxon>
        <taxon>Bacillati</taxon>
        <taxon>Mycoplasmatota</taxon>
        <taxon>Mollicutes</taxon>
        <taxon>Acholeplasmatales</taxon>
        <taxon>Acholeplasmataceae</taxon>
        <taxon>Acholeplasma</taxon>
    </lineage>
</organism>
<sequence>MNILNKLIKETSKIDFLFPNTFEQLMNDEYYDYDKFEWFLYYVFKMNGSNVRKLGKKGQGDGGADLIVSDKLADGGVRRIGIQAKYWKNKVGAGPINQLASAKSRLDLTDLWIITTSDLTTDAKEIAESMDIKILRGEDVTNLIEHVKSIYENDIKEKGDSPIEFIKEEPVKVDTKVEAKNEDDNEDSDLVKKFKTLRLQLAKEHKMYPLYNVYNNAMIDDVIAANPKTKEELANVKGFGPHKVNLFGDAIIKLLKDNAVTSNEETIDKDSELFQKLIAERPRISKFNKIPVEAVYTDQVAKNLAKMKPKKIEYLEKIFGFDKKNIEIFGEYLVNFISKNS</sequence>
<dbReference type="PANTHER" id="PTHR30015:SF7">
    <property type="entry name" value="TYPE IV METHYL-DIRECTED RESTRICTION ENZYME ECOKMRR"/>
    <property type="match status" value="1"/>
</dbReference>
<comment type="caution">
    <text evidence="2">The sequence shown here is derived from an EMBL/GenBank/DDBJ whole genome shotgun (WGS) entry which is preliminary data.</text>
</comment>
<dbReference type="Proteomes" id="UP000315938">
    <property type="component" value="Unassembled WGS sequence"/>
</dbReference>
<dbReference type="InterPro" id="IPR010997">
    <property type="entry name" value="HRDC-like_sf"/>
</dbReference>
<dbReference type="GO" id="GO:0000166">
    <property type="term" value="F:nucleotide binding"/>
    <property type="evidence" value="ECO:0007669"/>
    <property type="project" value="InterPro"/>
</dbReference>
<dbReference type="InterPro" id="IPR044876">
    <property type="entry name" value="HRDC_dom_sf"/>
</dbReference>
<dbReference type="AlphaFoldDB" id="A0A553IIW0"/>
<dbReference type="GO" id="GO:0003677">
    <property type="term" value="F:DNA binding"/>
    <property type="evidence" value="ECO:0007669"/>
    <property type="project" value="InterPro"/>
</dbReference>
<dbReference type="EMBL" id="VKID01000001">
    <property type="protein sequence ID" value="TRY00133.1"/>
    <property type="molecule type" value="Genomic_DNA"/>
</dbReference>
<evidence type="ECO:0000259" key="1">
    <source>
        <dbReference type="PROSITE" id="PS50967"/>
    </source>
</evidence>
<dbReference type="InterPro" id="IPR011335">
    <property type="entry name" value="Restrct_endonuc-II-like"/>
</dbReference>
<gene>
    <name evidence="2" type="ORF">FNV44_03565</name>
</gene>
<dbReference type="SUPFAM" id="SSF47819">
    <property type="entry name" value="HRDC-like"/>
    <property type="match status" value="2"/>
</dbReference>
<accession>A0A553IIW0</accession>
<dbReference type="RefSeq" id="WP_012242363.1">
    <property type="nucleotide sequence ID" value="NZ_JACAOE010000001.1"/>
</dbReference>
<protein>
    <recommendedName>
        <fullName evidence="1">HRDC domain-containing protein</fullName>
    </recommendedName>
</protein>
<feature type="domain" description="HRDC" evidence="1">
    <location>
        <begin position="267"/>
        <end position="341"/>
    </location>
</feature>
<dbReference type="SMART" id="SM00341">
    <property type="entry name" value="HRDC"/>
    <property type="match status" value="1"/>
</dbReference>
<dbReference type="InterPro" id="IPR007560">
    <property type="entry name" value="Restrct_endonuc_IV_Mrr"/>
</dbReference>
<dbReference type="GeneID" id="41338594"/>
<dbReference type="InterPro" id="IPR052906">
    <property type="entry name" value="Type_IV_Methyl-Rstrct_Enzyme"/>
</dbReference>
<dbReference type="Gene3D" id="3.40.1350.10">
    <property type="match status" value="1"/>
</dbReference>
<dbReference type="InterPro" id="IPR011856">
    <property type="entry name" value="tRNA_endonuc-like_dom_sf"/>
</dbReference>
<dbReference type="InterPro" id="IPR002121">
    <property type="entry name" value="HRDC_dom"/>
</dbReference>
<evidence type="ECO:0000313" key="3">
    <source>
        <dbReference type="Proteomes" id="UP000315938"/>
    </source>
</evidence>
<dbReference type="PROSITE" id="PS50967">
    <property type="entry name" value="HRDC"/>
    <property type="match status" value="2"/>
</dbReference>
<dbReference type="PANTHER" id="PTHR30015">
    <property type="entry name" value="MRR RESTRICTION SYSTEM PROTEIN"/>
    <property type="match status" value="1"/>
</dbReference>
<proteinExistence type="predicted"/>
<dbReference type="Pfam" id="PF04471">
    <property type="entry name" value="Mrr_cat"/>
    <property type="match status" value="1"/>
</dbReference>
<name>A0A553IIW0_ACHLA</name>